<dbReference type="EMBL" id="LLXI01000599">
    <property type="protein sequence ID" value="PKY48067.1"/>
    <property type="molecule type" value="Genomic_DNA"/>
</dbReference>
<keyword evidence="3" id="KW-1185">Reference proteome</keyword>
<evidence type="ECO:0000313" key="3">
    <source>
        <dbReference type="Proteomes" id="UP000234323"/>
    </source>
</evidence>
<sequence length="114" mass="13384">MKYGSKIGIFNTSKYKGYYAILCEECNQEIGKYYFYCTGCYKEETDINKKRYMIYGSTFNTSDYNLNLEERRANICLNISIPFYVKNVIMNLMVEIIIAFIVTGKKQILIKNVI</sequence>
<dbReference type="AlphaFoldDB" id="A0A2I1GNB0"/>
<keyword evidence="1" id="KW-0812">Transmembrane</keyword>
<organism evidence="2 3">
    <name type="scientific">Rhizophagus irregularis</name>
    <dbReference type="NCBI Taxonomy" id="588596"/>
    <lineage>
        <taxon>Eukaryota</taxon>
        <taxon>Fungi</taxon>
        <taxon>Fungi incertae sedis</taxon>
        <taxon>Mucoromycota</taxon>
        <taxon>Glomeromycotina</taxon>
        <taxon>Glomeromycetes</taxon>
        <taxon>Glomerales</taxon>
        <taxon>Glomeraceae</taxon>
        <taxon>Rhizophagus</taxon>
    </lineage>
</organism>
<dbReference type="Proteomes" id="UP000234323">
    <property type="component" value="Unassembled WGS sequence"/>
</dbReference>
<name>A0A2I1GNB0_9GLOM</name>
<gene>
    <name evidence="2" type="ORF">RhiirA4_463521</name>
</gene>
<evidence type="ECO:0000256" key="1">
    <source>
        <dbReference type="SAM" id="Phobius"/>
    </source>
</evidence>
<keyword evidence="1" id="KW-1133">Transmembrane helix</keyword>
<comment type="caution">
    <text evidence="2">The sequence shown here is derived from an EMBL/GenBank/DDBJ whole genome shotgun (WGS) entry which is preliminary data.</text>
</comment>
<accession>A0A2I1GNB0</accession>
<evidence type="ECO:0000313" key="2">
    <source>
        <dbReference type="EMBL" id="PKY48067.1"/>
    </source>
</evidence>
<feature type="transmembrane region" description="Helical" evidence="1">
    <location>
        <begin position="83"/>
        <end position="102"/>
    </location>
</feature>
<proteinExistence type="predicted"/>
<protein>
    <submittedName>
        <fullName evidence="2">Uncharacterized protein</fullName>
    </submittedName>
</protein>
<keyword evidence="1" id="KW-0472">Membrane</keyword>
<reference evidence="2 3" key="1">
    <citation type="submission" date="2015-10" db="EMBL/GenBank/DDBJ databases">
        <title>Genome analyses suggest a sexual origin of heterokaryosis in a supposedly ancient asexual fungus.</title>
        <authorList>
            <person name="Ropars J."/>
            <person name="Sedzielewska K."/>
            <person name="Noel J."/>
            <person name="Charron P."/>
            <person name="Farinelli L."/>
            <person name="Marton T."/>
            <person name="Kruger M."/>
            <person name="Pelin A."/>
            <person name="Brachmann A."/>
            <person name="Corradi N."/>
        </authorList>
    </citation>
    <scope>NUCLEOTIDE SEQUENCE [LARGE SCALE GENOMIC DNA]</scope>
    <source>
        <strain evidence="2 3">A4</strain>
    </source>
</reference>